<name>A0A1I4BVH2_9RHOB</name>
<evidence type="ECO:0000313" key="2">
    <source>
        <dbReference type="Proteomes" id="UP000199550"/>
    </source>
</evidence>
<gene>
    <name evidence="1" type="ORF">SAMN04488004_101157</name>
</gene>
<dbReference type="RefSeq" id="WP_139222565.1">
    <property type="nucleotide sequence ID" value="NZ_CAXIDI010000022.1"/>
</dbReference>
<accession>A0A1I4BVH2</accession>
<organism evidence="1 2">
    <name type="scientific">Loktanella salsilacus</name>
    <dbReference type="NCBI Taxonomy" id="195913"/>
    <lineage>
        <taxon>Bacteria</taxon>
        <taxon>Pseudomonadati</taxon>
        <taxon>Pseudomonadota</taxon>
        <taxon>Alphaproteobacteria</taxon>
        <taxon>Rhodobacterales</taxon>
        <taxon>Roseobacteraceae</taxon>
        <taxon>Loktanella</taxon>
    </lineage>
</organism>
<dbReference type="AlphaFoldDB" id="A0A1I4BVH2"/>
<reference evidence="1 2" key="1">
    <citation type="submission" date="2016-10" db="EMBL/GenBank/DDBJ databases">
        <authorList>
            <person name="de Groot N.N."/>
        </authorList>
    </citation>
    <scope>NUCLEOTIDE SEQUENCE [LARGE SCALE GENOMIC DNA]</scope>
    <source>
        <strain evidence="1 2">DSM 16199</strain>
    </source>
</reference>
<dbReference type="GeneID" id="97890699"/>
<keyword evidence="2" id="KW-1185">Reference proteome</keyword>
<sequence>MTTTTDVGQMAKSKAQLQLDSIAVIGLFTGPQGDSALLRMRDGAIQKVAAGDKAAGLTVLAIDDAAVTLRDNRGQTFRLGLPGDA</sequence>
<proteinExistence type="predicted"/>
<dbReference type="STRING" id="195913.SAMN04488004_101157"/>
<evidence type="ECO:0000313" key="1">
    <source>
        <dbReference type="EMBL" id="SFK71996.1"/>
    </source>
</evidence>
<dbReference type="Proteomes" id="UP000199550">
    <property type="component" value="Unassembled WGS sequence"/>
</dbReference>
<protein>
    <submittedName>
        <fullName evidence="1">Uncharacterized protein</fullName>
    </submittedName>
</protein>
<dbReference type="OrthoDB" id="7652348at2"/>
<dbReference type="EMBL" id="FOTF01000001">
    <property type="protein sequence ID" value="SFK71996.1"/>
    <property type="molecule type" value="Genomic_DNA"/>
</dbReference>